<comment type="caution">
    <text evidence="3">The sequence shown here is derived from an EMBL/GenBank/DDBJ whole genome shotgun (WGS) entry which is preliminary data.</text>
</comment>
<dbReference type="OrthoDB" id="5289372at2"/>
<dbReference type="Proteomes" id="UP000460272">
    <property type="component" value="Unassembled WGS sequence"/>
</dbReference>
<evidence type="ECO:0000313" key="3">
    <source>
        <dbReference type="EMBL" id="TVZ06695.1"/>
    </source>
</evidence>
<accession>A0A6P2C869</accession>
<feature type="transmembrane region" description="Helical" evidence="1">
    <location>
        <begin position="12"/>
        <end position="33"/>
    </location>
</feature>
<protein>
    <submittedName>
        <fullName evidence="3">Phosphatase PAP2 family protein</fullName>
    </submittedName>
</protein>
<dbReference type="InterPro" id="IPR036938">
    <property type="entry name" value="PAP2/HPO_sf"/>
</dbReference>
<dbReference type="AlphaFoldDB" id="A0A6P2C869"/>
<proteinExistence type="predicted"/>
<dbReference type="PROSITE" id="PS51257">
    <property type="entry name" value="PROKAR_LIPOPROTEIN"/>
    <property type="match status" value="1"/>
</dbReference>
<feature type="transmembrane region" description="Helical" evidence="1">
    <location>
        <begin position="144"/>
        <end position="162"/>
    </location>
</feature>
<sequence length="230" mass="23863">MPSARLSELRAALPRMAVLAGIWAGLVGCLIASGEIVVHSNAVTHFDRHATSVLVNSRTAALDSAMKAVTWLGSWIALTVMAAVVAGLVLARHLPLLAAAAAALAWAGEAGGVRIGKEVVARDRPPEAIRLVQAHGWSFPSGHAAAAALAITVLAMCVTAVTRHRTLRVLGWLIAGLAIVATAFSRVELGVHWTTDVIASVVFTAVWLTAIAVLLGGRLRPTVRNPPGGI</sequence>
<dbReference type="EMBL" id="RPFW01000001">
    <property type="protein sequence ID" value="TVZ06695.1"/>
    <property type="molecule type" value="Genomic_DNA"/>
</dbReference>
<evidence type="ECO:0000256" key="1">
    <source>
        <dbReference type="SAM" id="Phobius"/>
    </source>
</evidence>
<evidence type="ECO:0000313" key="4">
    <source>
        <dbReference type="Proteomes" id="UP000460272"/>
    </source>
</evidence>
<dbReference type="InterPro" id="IPR000326">
    <property type="entry name" value="PAP2/HPO"/>
</dbReference>
<name>A0A6P2C869_9ACTN</name>
<feature type="transmembrane region" description="Helical" evidence="1">
    <location>
        <begin position="197"/>
        <end position="216"/>
    </location>
</feature>
<keyword evidence="1" id="KW-1133">Transmembrane helix</keyword>
<dbReference type="Gene3D" id="1.20.144.10">
    <property type="entry name" value="Phosphatidic acid phosphatase type 2/haloperoxidase"/>
    <property type="match status" value="1"/>
</dbReference>
<dbReference type="SMART" id="SM00014">
    <property type="entry name" value="acidPPc"/>
    <property type="match status" value="1"/>
</dbReference>
<feature type="transmembrane region" description="Helical" evidence="1">
    <location>
        <begin position="169"/>
        <end position="185"/>
    </location>
</feature>
<dbReference type="Pfam" id="PF01569">
    <property type="entry name" value="PAP2"/>
    <property type="match status" value="1"/>
</dbReference>
<gene>
    <name evidence="3" type="ORF">EAS64_04805</name>
</gene>
<feature type="transmembrane region" description="Helical" evidence="1">
    <location>
        <begin position="68"/>
        <end position="89"/>
    </location>
</feature>
<keyword evidence="1" id="KW-0812">Transmembrane</keyword>
<dbReference type="PANTHER" id="PTHR14969">
    <property type="entry name" value="SPHINGOSINE-1-PHOSPHATE PHOSPHOHYDROLASE"/>
    <property type="match status" value="1"/>
</dbReference>
<dbReference type="SUPFAM" id="SSF48317">
    <property type="entry name" value="Acid phosphatase/Vanadium-dependent haloperoxidase"/>
    <property type="match status" value="1"/>
</dbReference>
<dbReference type="RefSeq" id="WP_145851448.1">
    <property type="nucleotide sequence ID" value="NZ_RPFW01000001.1"/>
</dbReference>
<feature type="domain" description="Phosphatidic acid phosphatase type 2/haloperoxidase" evidence="2">
    <location>
        <begin position="94"/>
        <end position="212"/>
    </location>
</feature>
<reference evidence="3 4" key="1">
    <citation type="submission" date="2018-11" db="EMBL/GenBank/DDBJ databases">
        <title>Trebonia kvetii gen.nov., sp.nov., a novel acidophilic actinobacterium, and proposal of the new actinobacterial family Treboniaceae fam. nov.</title>
        <authorList>
            <person name="Rapoport D."/>
            <person name="Sagova-Mareckova M."/>
            <person name="Sedlacek I."/>
            <person name="Provaznik J."/>
            <person name="Kralova S."/>
            <person name="Pavlinic D."/>
            <person name="Benes V."/>
            <person name="Kopecky J."/>
        </authorList>
    </citation>
    <scope>NUCLEOTIDE SEQUENCE [LARGE SCALE GENOMIC DNA]</scope>
    <source>
        <strain evidence="3 4">15Tr583</strain>
    </source>
</reference>
<keyword evidence="1" id="KW-0472">Membrane</keyword>
<keyword evidence="4" id="KW-1185">Reference proteome</keyword>
<evidence type="ECO:0000259" key="2">
    <source>
        <dbReference type="SMART" id="SM00014"/>
    </source>
</evidence>
<dbReference type="CDD" id="cd03392">
    <property type="entry name" value="PAP2_like_2"/>
    <property type="match status" value="1"/>
</dbReference>
<dbReference type="PANTHER" id="PTHR14969:SF13">
    <property type="entry name" value="AT30094P"/>
    <property type="match status" value="1"/>
</dbReference>
<organism evidence="3 4">
    <name type="scientific">Trebonia kvetii</name>
    <dbReference type="NCBI Taxonomy" id="2480626"/>
    <lineage>
        <taxon>Bacteria</taxon>
        <taxon>Bacillati</taxon>
        <taxon>Actinomycetota</taxon>
        <taxon>Actinomycetes</taxon>
        <taxon>Streptosporangiales</taxon>
        <taxon>Treboniaceae</taxon>
        <taxon>Trebonia</taxon>
    </lineage>
</organism>